<keyword evidence="3" id="KW-1185">Reference proteome</keyword>
<dbReference type="AlphaFoldDB" id="A0A210R2B2"/>
<dbReference type="InterPro" id="IPR041698">
    <property type="entry name" value="Methyltransf_25"/>
</dbReference>
<organism evidence="2 3">
    <name type="scientific">Mizuhopecten yessoensis</name>
    <name type="common">Japanese scallop</name>
    <name type="synonym">Patinopecten yessoensis</name>
    <dbReference type="NCBI Taxonomy" id="6573"/>
    <lineage>
        <taxon>Eukaryota</taxon>
        <taxon>Metazoa</taxon>
        <taxon>Spiralia</taxon>
        <taxon>Lophotrochozoa</taxon>
        <taxon>Mollusca</taxon>
        <taxon>Bivalvia</taxon>
        <taxon>Autobranchia</taxon>
        <taxon>Pteriomorphia</taxon>
        <taxon>Pectinida</taxon>
        <taxon>Pectinoidea</taxon>
        <taxon>Pectinidae</taxon>
        <taxon>Mizuhopecten</taxon>
    </lineage>
</organism>
<dbReference type="Pfam" id="PF13649">
    <property type="entry name" value="Methyltransf_25"/>
    <property type="match status" value="1"/>
</dbReference>
<feature type="domain" description="Methyltransferase" evidence="1">
    <location>
        <begin position="109"/>
        <end position="201"/>
    </location>
</feature>
<evidence type="ECO:0000313" key="2">
    <source>
        <dbReference type="EMBL" id="OWF55082.1"/>
    </source>
</evidence>
<evidence type="ECO:0000259" key="1">
    <source>
        <dbReference type="Pfam" id="PF13649"/>
    </source>
</evidence>
<evidence type="ECO:0000313" key="3">
    <source>
        <dbReference type="Proteomes" id="UP000242188"/>
    </source>
</evidence>
<dbReference type="EMBL" id="NEDP02000770">
    <property type="protein sequence ID" value="OWF55082.1"/>
    <property type="molecule type" value="Genomic_DNA"/>
</dbReference>
<dbReference type="Proteomes" id="UP000242188">
    <property type="component" value="Unassembled WGS sequence"/>
</dbReference>
<dbReference type="InterPro" id="IPR029063">
    <property type="entry name" value="SAM-dependent_MTases_sf"/>
</dbReference>
<dbReference type="SUPFAM" id="SSF53335">
    <property type="entry name" value="S-adenosyl-L-methionine-dependent methyltransferases"/>
    <property type="match status" value="1"/>
</dbReference>
<gene>
    <name evidence="2" type="ORF">KP79_PYT17065</name>
</gene>
<sequence>MGWAIRTGLYCAHITHSQRRIWTERLFHFSYYPELNMNATESCDKMGVNSKIKDVYTPGRTKEEVIDSYNNWADTYEHDLNPDKFRGPVLAANECCAVIPEKNRMSALVLDLAAGTGFLGKELHQKGFKNLHALDPSTEMLEKARARNVYQKFIIKFISEEEELPVNADTYDIVVSSGGMGQGHIPAGALLEMLRITRKGGYIIWSMREEYLRDPQYDGILEALIDNMEESGKWSKIKKRVIPNYYEEKEGAVFVFKKI</sequence>
<protein>
    <submittedName>
        <fullName evidence="2">Williams-Beuren syndrome chromosomal region 27 protein</fullName>
    </submittedName>
</protein>
<reference evidence="2 3" key="1">
    <citation type="journal article" date="2017" name="Nat. Ecol. Evol.">
        <title>Scallop genome provides insights into evolution of bilaterian karyotype and development.</title>
        <authorList>
            <person name="Wang S."/>
            <person name="Zhang J."/>
            <person name="Jiao W."/>
            <person name="Li J."/>
            <person name="Xun X."/>
            <person name="Sun Y."/>
            <person name="Guo X."/>
            <person name="Huan P."/>
            <person name="Dong B."/>
            <person name="Zhang L."/>
            <person name="Hu X."/>
            <person name="Sun X."/>
            <person name="Wang J."/>
            <person name="Zhao C."/>
            <person name="Wang Y."/>
            <person name="Wang D."/>
            <person name="Huang X."/>
            <person name="Wang R."/>
            <person name="Lv J."/>
            <person name="Li Y."/>
            <person name="Zhang Z."/>
            <person name="Liu B."/>
            <person name="Lu W."/>
            <person name="Hui Y."/>
            <person name="Liang J."/>
            <person name="Zhou Z."/>
            <person name="Hou R."/>
            <person name="Li X."/>
            <person name="Liu Y."/>
            <person name="Li H."/>
            <person name="Ning X."/>
            <person name="Lin Y."/>
            <person name="Zhao L."/>
            <person name="Xing Q."/>
            <person name="Dou J."/>
            <person name="Li Y."/>
            <person name="Mao J."/>
            <person name="Guo H."/>
            <person name="Dou H."/>
            <person name="Li T."/>
            <person name="Mu C."/>
            <person name="Jiang W."/>
            <person name="Fu Q."/>
            <person name="Fu X."/>
            <person name="Miao Y."/>
            <person name="Liu J."/>
            <person name="Yu Q."/>
            <person name="Li R."/>
            <person name="Liao H."/>
            <person name="Li X."/>
            <person name="Kong Y."/>
            <person name="Jiang Z."/>
            <person name="Chourrout D."/>
            <person name="Li R."/>
            <person name="Bao Z."/>
        </authorList>
    </citation>
    <scope>NUCLEOTIDE SEQUENCE [LARGE SCALE GENOMIC DNA]</scope>
    <source>
        <strain evidence="2 3">PY_sf001</strain>
    </source>
</reference>
<dbReference type="CDD" id="cd02440">
    <property type="entry name" value="AdoMet_MTases"/>
    <property type="match status" value="1"/>
</dbReference>
<dbReference type="PANTHER" id="PTHR43591">
    <property type="entry name" value="METHYLTRANSFERASE"/>
    <property type="match status" value="1"/>
</dbReference>
<proteinExistence type="predicted"/>
<name>A0A210R2B2_MIZYE</name>
<comment type="caution">
    <text evidence="2">The sequence shown here is derived from an EMBL/GenBank/DDBJ whole genome shotgun (WGS) entry which is preliminary data.</text>
</comment>
<accession>A0A210R2B2</accession>
<dbReference type="OrthoDB" id="6040453at2759"/>
<dbReference type="PANTHER" id="PTHR43591:SF101">
    <property type="entry name" value="METHYLTRANSFERASE-LIKE PROTEIN 27"/>
    <property type="match status" value="1"/>
</dbReference>
<dbReference type="STRING" id="6573.A0A210R2B2"/>
<dbReference type="Gene3D" id="3.40.50.150">
    <property type="entry name" value="Vaccinia Virus protein VP39"/>
    <property type="match status" value="1"/>
</dbReference>